<feature type="transmembrane region" description="Helical" evidence="1">
    <location>
        <begin position="20"/>
        <end position="42"/>
    </location>
</feature>
<feature type="transmembrane region" description="Helical" evidence="1">
    <location>
        <begin position="95"/>
        <end position="115"/>
    </location>
</feature>
<dbReference type="Proteomes" id="UP000799767">
    <property type="component" value="Unassembled WGS sequence"/>
</dbReference>
<gene>
    <name evidence="2" type="ORF">BDY17DRAFT_321975</name>
</gene>
<feature type="transmembrane region" description="Helical" evidence="1">
    <location>
        <begin position="66"/>
        <end position="88"/>
    </location>
</feature>
<dbReference type="EMBL" id="MU001633">
    <property type="protein sequence ID" value="KAF2485107.1"/>
    <property type="molecule type" value="Genomic_DNA"/>
</dbReference>
<sequence length="168" mass="18902">MGVFESIGHRSSSGGITGALLRLVLRLFQFVLALTVAGLYGIDLHHAHEWDQQHPPSQQVGADPKWVYAEVVAGLSAVACIVYGLPFFKSYWAFAWDWVLFILWTALFGVFGRIYITAHPTPKQAGIIRMKHAVWVDLASMILWFITAIYSTVIWHRGRLSRSMSSKV</sequence>
<dbReference type="RefSeq" id="XP_033591676.1">
    <property type="nucleotide sequence ID" value="XM_033736735.1"/>
</dbReference>
<dbReference type="PANTHER" id="PTHR42083">
    <property type="entry name" value="MARVEL DOMAIN-CONTAINING PROTEIN"/>
    <property type="match status" value="1"/>
</dbReference>
<protein>
    <recommendedName>
        <fullName evidence="4">MARVEL domain-containing protein</fullName>
    </recommendedName>
</protein>
<feature type="transmembrane region" description="Helical" evidence="1">
    <location>
        <begin position="135"/>
        <end position="155"/>
    </location>
</feature>
<keyword evidence="3" id="KW-1185">Reference proteome</keyword>
<organism evidence="2 3">
    <name type="scientific">Neohortaea acidophila</name>
    <dbReference type="NCBI Taxonomy" id="245834"/>
    <lineage>
        <taxon>Eukaryota</taxon>
        <taxon>Fungi</taxon>
        <taxon>Dikarya</taxon>
        <taxon>Ascomycota</taxon>
        <taxon>Pezizomycotina</taxon>
        <taxon>Dothideomycetes</taxon>
        <taxon>Dothideomycetidae</taxon>
        <taxon>Mycosphaerellales</taxon>
        <taxon>Teratosphaeriaceae</taxon>
        <taxon>Neohortaea</taxon>
    </lineage>
</organism>
<evidence type="ECO:0000256" key="1">
    <source>
        <dbReference type="SAM" id="Phobius"/>
    </source>
</evidence>
<dbReference type="GeneID" id="54477737"/>
<dbReference type="PANTHER" id="PTHR42083:SF1">
    <property type="entry name" value="MARVEL DOMAIN-CONTAINING PROTEIN"/>
    <property type="match status" value="1"/>
</dbReference>
<evidence type="ECO:0008006" key="4">
    <source>
        <dbReference type="Google" id="ProtNLM"/>
    </source>
</evidence>
<reference evidence="2" key="1">
    <citation type="journal article" date="2020" name="Stud. Mycol.">
        <title>101 Dothideomycetes genomes: a test case for predicting lifestyles and emergence of pathogens.</title>
        <authorList>
            <person name="Haridas S."/>
            <person name="Albert R."/>
            <person name="Binder M."/>
            <person name="Bloem J."/>
            <person name="Labutti K."/>
            <person name="Salamov A."/>
            <person name="Andreopoulos B."/>
            <person name="Baker S."/>
            <person name="Barry K."/>
            <person name="Bills G."/>
            <person name="Bluhm B."/>
            <person name="Cannon C."/>
            <person name="Castanera R."/>
            <person name="Culley D."/>
            <person name="Daum C."/>
            <person name="Ezra D."/>
            <person name="Gonzalez J."/>
            <person name="Henrissat B."/>
            <person name="Kuo A."/>
            <person name="Liang C."/>
            <person name="Lipzen A."/>
            <person name="Lutzoni F."/>
            <person name="Magnuson J."/>
            <person name="Mondo S."/>
            <person name="Nolan M."/>
            <person name="Ohm R."/>
            <person name="Pangilinan J."/>
            <person name="Park H.-J."/>
            <person name="Ramirez L."/>
            <person name="Alfaro M."/>
            <person name="Sun H."/>
            <person name="Tritt A."/>
            <person name="Yoshinaga Y."/>
            <person name="Zwiers L.-H."/>
            <person name="Turgeon B."/>
            <person name="Goodwin S."/>
            <person name="Spatafora J."/>
            <person name="Crous P."/>
            <person name="Grigoriev I."/>
        </authorList>
    </citation>
    <scope>NUCLEOTIDE SEQUENCE</scope>
    <source>
        <strain evidence="2">CBS 113389</strain>
    </source>
</reference>
<name>A0A6A6Q117_9PEZI</name>
<proteinExistence type="predicted"/>
<evidence type="ECO:0000313" key="2">
    <source>
        <dbReference type="EMBL" id="KAF2485107.1"/>
    </source>
</evidence>
<accession>A0A6A6Q117</accession>
<keyword evidence="1" id="KW-0472">Membrane</keyword>
<dbReference type="AlphaFoldDB" id="A0A6A6Q117"/>
<keyword evidence="1" id="KW-1133">Transmembrane helix</keyword>
<keyword evidence="1" id="KW-0812">Transmembrane</keyword>
<dbReference type="OrthoDB" id="5363290at2759"/>
<evidence type="ECO:0000313" key="3">
    <source>
        <dbReference type="Proteomes" id="UP000799767"/>
    </source>
</evidence>